<keyword evidence="2" id="KW-1185">Reference proteome</keyword>
<accession>A0ABN7UH40</accession>
<comment type="caution">
    <text evidence="1">The sequence shown here is derived from an EMBL/GenBank/DDBJ whole genome shotgun (WGS) entry which is preliminary data.</text>
</comment>
<gene>
    <name evidence="1" type="ORF">GMARGA_LOCUS5653</name>
</gene>
<organism evidence="1 2">
    <name type="scientific">Gigaspora margarita</name>
    <dbReference type="NCBI Taxonomy" id="4874"/>
    <lineage>
        <taxon>Eukaryota</taxon>
        <taxon>Fungi</taxon>
        <taxon>Fungi incertae sedis</taxon>
        <taxon>Mucoromycota</taxon>
        <taxon>Glomeromycotina</taxon>
        <taxon>Glomeromycetes</taxon>
        <taxon>Diversisporales</taxon>
        <taxon>Gigasporaceae</taxon>
        <taxon>Gigaspora</taxon>
    </lineage>
</organism>
<dbReference type="EMBL" id="CAJVQB010002439">
    <property type="protein sequence ID" value="CAG8574638.1"/>
    <property type="molecule type" value="Genomic_DNA"/>
</dbReference>
<dbReference type="Proteomes" id="UP000789901">
    <property type="component" value="Unassembled WGS sequence"/>
</dbReference>
<evidence type="ECO:0000313" key="1">
    <source>
        <dbReference type="EMBL" id="CAG8574638.1"/>
    </source>
</evidence>
<name>A0ABN7UH40_GIGMA</name>
<reference evidence="1 2" key="1">
    <citation type="submission" date="2021-06" db="EMBL/GenBank/DDBJ databases">
        <authorList>
            <person name="Kallberg Y."/>
            <person name="Tangrot J."/>
            <person name="Rosling A."/>
        </authorList>
    </citation>
    <scope>NUCLEOTIDE SEQUENCE [LARGE SCALE GENOMIC DNA]</scope>
    <source>
        <strain evidence="1 2">120-4 pot B 10/14</strain>
    </source>
</reference>
<sequence length="220" mass="25551">MSYSTILNMDPHFTNEIHNSARKYYRFACLRVARYLSYIGKSLEPYATQNAILTLVSPTNDKEVVIHLSKEHQSYCPIYKFTSVDGLYVAHVGQIQKELIGVKRFYSFLRHTVKLDSSENHLPNIVALKAVAHKVELNYVDPLKEFLNVVYDKENEEFTEIFVETESSEEPTFEDVMTLWIAVVIWCARLLTSRILYKKSAHKITGKIYKLIQHKTVDNI</sequence>
<proteinExistence type="predicted"/>
<protein>
    <submittedName>
        <fullName evidence="1">2068_t:CDS:1</fullName>
    </submittedName>
</protein>
<evidence type="ECO:0000313" key="2">
    <source>
        <dbReference type="Proteomes" id="UP000789901"/>
    </source>
</evidence>